<dbReference type="EMBL" id="OV725083">
    <property type="protein sequence ID" value="CAH1407752.1"/>
    <property type="molecule type" value="Genomic_DNA"/>
</dbReference>
<dbReference type="InterPro" id="IPR006379">
    <property type="entry name" value="HAD-SF_hydro_IIB"/>
</dbReference>
<dbReference type="Proteomes" id="UP001152798">
    <property type="component" value="Chromosome 7"/>
</dbReference>
<dbReference type="Pfam" id="PF00982">
    <property type="entry name" value="Glyco_transf_20"/>
    <property type="match status" value="1"/>
</dbReference>
<dbReference type="NCBIfam" id="TIGR00685">
    <property type="entry name" value="T6PP"/>
    <property type="match status" value="1"/>
</dbReference>
<dbReference type="FunFam" id="3.40.50.1000:FF:000324">
    <property type="entry name" value="Putative Alpha,alpha-trehalose-phosphate synthase"/>
    <property type="match status" value="1"/>
</dbReference>
<gene>
    <name evidence="3" type="ORF">NEZAVI_LOCUS15399</name>
</gene>
<dbReference type="FunFam" id="3.40.50.2000:FF:000113">
    <property type="entry name" value="Alpha,alpha-trehalose-phosphate synthase"/>
    <property type="match status" value="1"/>
</dbReference>
<dbReference type="Pfam" id="PF02358">
    <property type="entry name" value="Trehalose_PPase"/>
    <property type="match status" value="1"/>
</dbReference>
<dbReference type="InterPro" id="IPR023214">
    <property type="entry name" value="HAD_sf"/>
</dbReference>
<reference evidence="3" key="1">
    <citation type="submission" date="2022-01" db="EMBL/GenBank/DDBJ databases">
        <authorList>
            <person name="King R."/>
        </authorList>
    </citation>
    <scope>NUCLEOTIDE SEQUENCE</scope>
</reference>
<keyword evidence="4" id="KW-1185">Reference proteome</keyword>
<sequence length="790" mass="89875">MTRHLCHEARHYASRHKYFIEQTLRPISGFKMYSPKLIVVSNRLPFVLKKNSEDELERVPSAGGLVTAVGPVVIQGNGLWVGWPGPNYKSGTPIPESSPEDASPSAKLLSSNIIPVEIDQNLMNNFYNGCCNATFWPLFHLMPDKAVFNVDYWQAFRKANFLFAETVISALNKQSKKSTEKESTLIWLHDYHLMLAANTIREAPDLKNANFKLAFFLHIPFPPWDILRIFPWVDDLLQGLLGNDMIGFHTKDYCMNFIECCRRGLKCRVDTENLLVEHGARTIKVCPLPIGVPYERFQELARNASNVIKEPGIKLILGVDRLDYTKGIQNRLLGFQRLLEKKPDLIGKVTLLQIAVPSRQDVKEYQDLKEAMDKLVGNINGQFSTPKWSPIRYIFGTVRQEELAGYYRDSDVALITPFRDGMNLVAKEFVSCQIKNPPGVLIISPFAGAAEQMEEALIANPYEIDDIVDTLIRALEMPNDEKMLRINYLKQREQSQDVHFWMKSFLKVMGEIIESDGEDIRPTLFHPVSFSDFDEYCKKILQGKKQLALLLDFDGTLAPIVKRPELAALPAETKEILTRLSQNPRIHISIVSGRNVKNVMEMVGIKNITYAGNHGMEIIQSDGNHFLFPMPIEFQEKAAQLVKDLQEQVVKEGAWVENKGLTLTLHYRETPFEWRTEIVSKARSLIEAAGFKASHAHEALEAKPPIDWHKGRACIYILRTAFGLDWTERLNIIYVGDDTTDEDAMRALKGMAISFRITQGLSIKTSADHRLPTTDCVVTLLKWVEKNFKE</sequence>
<comment type="similarity">
    <text evidence="2">In the C-terminal section; belongs to the trehalose phosphatase family.</text>
</comment>
<dbReference type="CDD" id="cd03788">
    <property type="entry name" value="GT20_TPS"/>
    <property type="match status" value="1"/>
</dbReference>
<proteinExistence type="inferred from homology"/>
<dbReference type="AlphaFoldDB" id="A0A9P0HUS0"/>
<evidence type="ECO:0000313" key="4">
    <source>
        <dbReference type="Proteomes" id="UP001152798"/>
    </source>
</evidence>
<accession>A0A9P0HUS0</accession>
<protein>
    <submittedName>
        <fullName evidence="3">Uncharacterized protein</fullName>
    </submittedName>
</protein>
<dbReference type="OrthoDB" id="755951at2759"/>
<dbReference type="GO" id="GO:0003825">
    <property type="term" value="F:alpha,alpha-trehalose-phosphate synthase (UDP-forming) activity"/>
    <property type="evidence" value="ECO:0007669"/>
    <property type="project" value="TreeGrafter"/>
</dbReference>
<dbReference type="InterPro" id="IPR036412">
    <property type="entry name" value="HAD-like_sf"/>
</dbReference>
<dbReference type="CDD" id="cd01627">
    <property type="entry name" value="HAD_TPP"/>
    <property type="match status" value="1"/>
</dbReference>
<evidence type="ECO:0000313" key="3">
    <source>
        <dbReference type="EMBL" id="CAH1407752.1"/>
    </source>
</evidence>
<name>A0A9P0HUS0_NEZVI</name>
<dbReference type="PANTHER" id="PTHR10788">
    <property type="entry name" value="TREHALOSE-6-PHOSPHATE SYNTHASE"/>
    <property type="match status" value="1"/>
</dbReference>
<dbReference type="FunFam" id="3.40.50.2000:FF:000150">
    <property type="entry name" value="Trehalose-6-phosphate synthase"/>
    <property type="match status" value="1"/>
</dbReference>
<dbReference type="Gene3D" id="3.30.70.1020">
    <property type="entry name" value="Trehalose-6-phosphate phosphatase related protein, domain 2"/>
    <property type="match status" value="1"/>
</dbReference>
<dbReference type="GO" id="GO:0004805">
    <property type="term" value="F:trehalose-phosphatase activity"/>
    <property type="evidence" value="ECO:0007669"/>
    <property type="project" value="TreeGrafter"/>
</dbReference>
<evidence type="ECO:0000256" key="1">
    <source>
        <dbReference type="ARBA" id="ARBA00005409"/>
    </source>
</evidence>
<dbReference type="InterPro" id="IPR001830">
    <property type="entry name" value="Glyco_trans_20"/>
</dbReference>
<dbReference type="Gene3D" id="3.40.50.2000">
    <property type="entry name" value="Glycogen Phosphorylase B"/>
    <property type="match status" value="2"/>
</dbReference>
<dbReference type="SUPFAM" id="SSF56784">
    <property type="entry name" value="HAD-like"/>
    <property type="match status" value="1"/>
</dbReference>
<evidence type="ECO:0000256" key="2">
    <source>
        <dbReference type="ARBA" id="ARBA00006330"/>
    </source>
</evidence>
<dbReference type="PANTHER" id="PTHR10788:SF106">
    <property type="entry name" value="BCDNA.GH08860"/>
    <property type="match status" value="1"/>
</dbReference>
<comment type="similarity">
    <text evidence="1">In the N-terminal section; belongs to the glycosyltransferase 20 family.</text>
</comment>
<dbReference type="InterPro" id="IPR003337">
    <property type="entry name" value="Trehalose_PPase"/>
</dbReference>
<organism evidence="3 4">
    <name type="scientific">Nezara viridula</name>
    <name type="common">Southern green stink bug</name>
    <name type="synonym">Cimex viridulus</name>
    <dbReference type="NCBI Taxonomy" id="85310"/>
    <lineage>
        <taxon>Eukaryota</taxon>
        <taxon>Metazoa</taxon>
        <taxon>Ecdysozoa</taxon>
        <taxon>Arthropoda</taxon>
        <taxon>Hexapoda</taxon>
        <taxon>Insecta</taxon>
        <taxon>Pterygota</taxon>
        <taxon>Neoptera</taxon>
        <taxon>Paraneoptera</taxon>
        <taxon>Hemiptera</taxon>
        <taxon>Heteroptera</taxon>
        <taxon>Panheteroptera</taxon>
        <taxon>Pentatomomorpha</taxon>
        <taxon>Pentatomoidea</taxon>
        <taxon>Pentatomidae</taxon>
        <taxon>Pentatominae</taxon>
        <taxon>Nezara</taxon>
    </lineage>
</organism>
<dbReference type="Gene3D" id="3.40.50.1000">
    <property type="entry name" value="HAD superfamily/HAD-like"/>
    <property type="match status" value="1"/>
</dbReference>
<dbReference type="GO" id="GO:0005992">
    <property type="term" value="P:trehalose biosynthetic process"/>
    <property type="evidence" value="ECO:0007669"/>
    <property type="project" value="InterPro"/>
</dbReference>
<dbReference type="GO" id="GO:0005829">
    <property type="term" value="C:cytosol"/>
    <property type="evidence" value="ECO:0007669"/>
    <property type="project" value="TreeGrafter"/>
</dbReference>
<dbReference type="SUPFAM" id="SSF53756">
    <property type="entry name" value="UDP-Glycosyltransferase/glycogen phosphorylase"/>
    <property type="match status" value="1"/>
</dbReference>
<dbReference type="NCBIfam" id="TIGR01484">
    <property type="entry name" value="HAD-SF-IIB"/>
    <property type="match status" value="1"/>
</dbReference>